<evidence type="ECO:0000313" key="2">
    <source>
        <dbReference type="EMBL" id="MPM38229.1"/>
    </source>
</evidence>
<keyword evidence="1" id="KW-0812">Transmembrane</keyword>
<dbReference type="AlphaFoldDB" id="A0A644ZBX1"/>
<reference evidence="2" key="1">
    <citation type="submission" date="2019-08" db="EMBL/GenBank/DDBJ databases">
        <authorList>
            <person name="Kucharzyk K."/>
            <person name="Murdoch R.W."/>
            <person name="Higgins S."/>
            <person name="Loffler F."/>
        </authorList>
    </citation>
    <scope>NUCLEOTIDE SEQUENCE</scope>
</reference>
<protein>
    <submittedName>
        <fullName evidence="2">Uncharacterized protein</fullName>
    </submittedName>
</protein>
<feature type="transmembrane region" description="Helical" evidence="1">
    <location>
        <begin position="64"/>
        <end position="83"/>
    </location>
</feature>
<sequence length="220" mass="25428">MSAELIKRALIISMERELDSFPSNQELKRYHKFSYEFEKKMEKLIKIAKIKYFTIAGYKIKRSIAAVASIIIIISASMTVEAIRLPVINFIEKIYEEFSELIFNDKEENSPEKIDDKNEPKFIPDGYSKLEETNYETYYQIIYSNAEKNELIYEQFTLNYDVTINSEGINTKEIFVNGTAGITYSQDGLTTVVFSDGMYAYSISGYEVESTLKQMAESIK</sequence>
<evidence type="ECO:0000256" key="1">
    <source>
        <dbReference type="SAM" id="Phobius"/>
    </source>
</evidence>
<accession>A0A644ZBX1</accession>
<proteinExistence type="predicted"/>
<organism evidence="2">
    <name type="scientific">bioreactor metagenome</name>
    <dbReference type="NCBI Taxonomy" id="1076179"/>
    <lineage>
        <taxon>unclassified sequences</taxon>
        <taxon>metagenomes</taxon>
        <taxon>ecological metagenomes</taxon>
    </lineage>
</organism>
<name>A0A644ZBX1_9ZZZZ</name>
<dbReference type="EMBL" id="VSSQ01008214">
    <property type="protein sequence ID" value="MPM38229.1"/>
    <property type="molecule type" value="Genomic_DNA"/>
</dbReference>
<keyword evidence="1" id="KW-1133">Transmembrane helix</keyword>
<gene>
    <name evidence="2" type="ORF">SDC9_84858</name>
</gene>
<keyword evidence="1" id="KW-0472">Membrane</keyword>
<comment type="caution">
    <text evidence="2">The sequence shown here is derived from an EMBL/GenBank/DDBJ whole genome shotgun (WGS) entry which is preliminary data.</text>
</comment>